<sequence length="159" mass="17707">MIHGVSAQKQHAPGLNTINRQLQEENMRRYGMVVVAVATLLAGCTARTSPEMHARHYVLQGMESHDANLRVDKAGSIAAFLPAFTSVYNQGKTDKAQGRDIAWAERQAKAYRDDACGMQTTSEFANHRGQFLDDNTSPREKRMLGDDLAQTYLDGFYGR</sequence>
<name>A0A222ZCQ0_CROSK</name>
<reference evidence="1" key="1">
    <citation type="journal article" date="2018" name="Virulence">
        <title>Co-occurrence of 3 different resistance plasmids in a multi-drug resistant Cronobacter sakazakii isolate causing neonatal infections.</title>
        <authorList>
            <person name="Shi L."/>
            <person name="Liang Q."/>
            <person name="Zhan Z."/>
            <person name="Feng J."/>
            <person name="Zhao Y."/>
            <person name="Chen Y."/>
            <person name="Huang M."/>
            <person name="Tong Y."/>
            <person name="Wu W."/>
            <person name="Chen W."/>
            <person name="Li X."/>
            <person name="Yin Z."/>
            <person name="Wang J."/>
            <person name="Zhou D."/>
        </authorList>
    </citation>
    <scope>NUCLEOTIDE SEQUENCE</scope>
    <source>
        <strain evidence="1">505108</strain>
        <plasmid evidence="1">p505108-T6SS</plasmid>
    </source>
</reference>
<geneLocation type="plasmid" evidence="1">
    <name>p505108-T6SS</name>
</geneLocation>
<proteinExistence type="predicted"/>
<evidence type="ECO:0000313" key="1">
    <source>
        <dbReference type="EMBL" id="ASR82259.1"/>
    </source>
</evidence>
<evidence type="ECO:0008006" key="2">
    <source>
        <dbReference type="Google" id="ProtNLM"/>
    </source>
</evidence>
<dbReference type="AlphaFoldDB" id="A0A222ZCQ0"/>
<protein>
    <recommendedName>
        <fullName evidence="2">Exc2 family lipoprotein</fullName>
    </recommendedName>
</protein>
<reference evidence="1" key="2">
    <citation type="submission" date="2019-05" db="EMBL/GenBank/DDBJ databases">
        <authorList>
            <person name="Shi L."/>
            <person name="Feng J."/>
            <person name="Zhang D."/>
            <person name="Zhou D."/>
        </authorList>
    </citation>
    <scope>NUCLEOTIDE SEQUENCE</scope>
    <source>
        <strain evidence="1">505108</strain>
        <plasmid evidence="1">p505108-T6SS</plasmid>
    </source>
</reference>
<keyword evidence="1" id="KW-0614">Plasmid</keyword>
<dbReference type="NCBIfam" id="NF033828">
    <property type="entry name" value="entry_exc2_fam"/>
    <property type="match status" value="1"/>
</dbReference>
<accession>A0A222ZCQ0</accession>
<organism evidence="1">
    <name type="scientific">Cronobacter sakazakii</name>
    <name type="common">Enterobacter sakazakii</name>
    <dbReference type="NCBI Taxonomy" id="28141"/>
    <lineage>
        <taxon>Bacteria</taxon>
        <taxon>Pseudomonadati</taxon>
        <taxon>Pseudomonadota</taxon>
        <taxon>Gammaproteobacteria</taxon>
        <taxon>Enterobacterales</taxon>
        <taxon>Enterobacteriaceae</taxon>
        <taxon>Cronobacter</taxon>
    </lineage>
</organism>
<dbReference type="EMBL" id="KY978630">
    <property type="protein sequence ID" value="ASR82259.1"/>
    <property type="molecule type" value="Genomic_DNA"/>
</dbReference>